<dbReference type="Proteomes" id="UP000241960">
    <property type="component" value="Unassembled WGS sequence"/>
</dbReference>
<comment type="caution">
    <text evidence="2">The sequence shown here is derived from an EMBL/GenBank/DDBJ whole genome shotgun (WGS) entry which is preliminary data.</text>
</comment>
<gene>
    <name evidence="2" type="ORF">BU058_00780</name>
</gene>
<feature type="compositionally biased region" description="Basic and acidic residues" evidence="1">
    <location>
        <begin position="27"/>
        <end position="43"/>
    </location>
</feature>
<evidence type="ECO:0000256" key="1">
    <source>
        <dbReference type="SAM" id="MobiDB-lite"/>
    </source>
</evidence>
<accession>A0A9Q6HRT6</accession>
<evidence type="ECO:0000313" key="2">
    <source>
        <dbReference type="EMBL" id="PTI77507.1"/>
    </source>
</evidence>
<reference evidence="2 3" key="1">
    <citation type="journal article" date="2016" name="Front. Microbiol.">
        <title>Comprehensive Phylogenetic Analysis of Bovine Non-aureus Staphylococci Species Based on Whole-Genome Sequencing.</title>
        <authorList>
            <person name="Naushad S."/>
            <person name="Barkema H.W."/>
            <person name="Luby C."/>
            <person name="Condas L.A."/>
            <person name="Nobrega D.B."/>
            <person name="Carson D.A."/>
            <person name="De Buck J."/>
        </authorList>
    </citation>
    <scope>NUCLEOTIDE SEQUENCE [LARGE SCALE GENOMIC DNA]</scope>
    <source>
        <strain evidence="2 3">SNUC 1231</strain>
    </source>
</reference>
<sequence length="134" mass="15001">MKFFAGFITSVVIIALALTGVYAYKELKPVDKEQPQQTEKVEDSATTQQTNQPTETQEQPQQTAPATIPSQEQDSTQSIKQGKSDIQYIQGQYDGLKQHLKERASQGASADELHEIQSQIDEYAIQHASEIKFE</sequence>
<dbReference type="EMBL" id="PZFQ01000002">
    <property type="protein sequence ID" value="PTI77507.1"/>
    <property type="molecule type" value="Genomic_DNA"/>
</dbReference>
<organism evidence="2 3">
    <name type="scientific">Staphylococcus succinus</name>
    <dbReference type="NCBI Taxonomy" id="61015"/>
    <lineage>
        <taxon>Bacteria</taxon>
        <taxon>Bacillati</taxon>
        <taxon>Bacillota</taxon>
        <taxon>Bacilli</taxon>
        <taxon>Bacillales</taxon>
        <taxon>Staphylococcaceae</taxon>
        <taxon>Staphylococcus</taxon>
    </lineage>
</organism>
<dbReference type="AlphaFoldDB" id="A0A9Q6HRT6"/>
<feature type="region of interest" description="Disordered" evidence="1">
    <location>
        <begin position="27"/>
        <end position="84"/>
    </location>
</feature>
<evidence type="ECO:0000313" key="3">
    <source>
        <dbReference type="Proteomes" id="UP000241960"/>
    </source>
</evidence>
<protein>
    <submittedName>
        <fullName evidence="2">Uncharacterized protein</fullName>
    </submittedName>
</protein>
<feature type="compositionally biased region" description="Polar residues" evidence="1">
    <location>
        <begin position="68"/>
        <end position="81"/>
    </location>
</feature>
<proteinExistence type="predicted"/>
<name>A0A9Q6HRT6_9STAP</name>
<feature type="compositionally biased region" description="Low complexity" evidence="1">
    <location>
        <begin position="45"/>
        <end position="67"/>
    </location>
</feature>
<dbReference type="RefSeq" id="WP_107544730.1">
    <property type="nucleotide sequence ID" value="NZ_PZFQ01000002.1"/>
</dbReference>